<protein>
    <recommendedName>
        <fullName evidence="10">Fluoride-specific ion channel FluC</fullName>
    </recommendedName>
</protein>
<evidence type="ECO:0000256" key="8">
    <source>
        <dbReference type="ARBA" id="ARBA00035585"/>
    </source>
</evidence>
<feature type="transmembrane region" description="Helical" evidence="10">
    <location>
        <begin position="31"/>
        <end position="48"/>
    </location>
</feature>
<dbReference type="Pfam" id="PF02537">
    <property type="entry name" value="CRCB"/>
    <property type="match status" value="1"/>
</dbReference>
<dbReference type="RefSeq" id="WP_092556844.1">
    <property type="nucleotide sequence ID" value="NZ_FNPZ01000004.1"/>
</dbReference>
<name>A0A1H3T0R1_9MICO</name>
<accession>A0A1H3T0R1</accession>
<dbReference type="GO" id="GO:0046872">
    <property type="term" value="F:metal ion binding"/>
    <property type="evidence" value="ECO:0007669"/>
    <property type="project" value="UniProtKB-KW"/>
</dbReference>
<dbReference type="SUPFAM" id="SSF103473">
    <property type="entry name" value="MFS general substrate transporter"/>
    <property type="match status" value="1"/>
</dbReference>
<evidence type="ECO:0000256" key="9">
    <source>
        <dbReference type="ARBA" id="ARBA00049940"/>
    </source>
</evidence>
<keyword evidence="10" id="KW-0813">Transport</keyword>
<comment type="subcellular location">
    <subcellularLocation>
        <location evidence="1 10">Cell membrane</location>
        <topology evidence="1 10">Multi-pass membrane protein</topology>
    </subcellularLocation>
</comment>
<feature type="binding site" evidence="10">
    <location>
        <position position="105"/>
    </location>
    <ligand>
        <name>Na(+)</name>
        <dbReference type="ChEBI" id="CHEBI:29101"/>
        <note>structural</note>
    </ligand>
</feature>
<dbReference type="GO" id="GO:0140114">
    <property type="term" value="P:cellular detoxification of fluoride"/>
    <property type="evidence" value="ECO:0007669"/>
    <property type="project" value="UniProtKB-UniRule"/>
</dbReference>
<evidence type="ECO:0000256" key="5">
    <source>
        <dbReference type="ARBA" id="ARBA00023136"/>
    </source>
</evidence>
<sequence length="167" mass="17374">MSTKAEGRVPNAPVGTMAPARPGSTPDYRSWSAVLMVFLGGAVGTVARESLDLATPAEHLVATTFIINIVGSFSLAVVYTALQERKRSAAFQRRIRLLVGTGFMGGFTTYGSFAVATAAAASRGSVGDAALYAAGSILLGVVAALLGRQLVEYIDRHRRAVAGSEAR</sequence>
<dbReference type="STRING" id="381665.SAMN05216554_3863"/>
<keyword evidence="10" id="KW-0479">Metal-binding</keyword>
<evidence type="ECO:0000256" key="4">
    <source>
        <dbReference type="ARBA" id="ARBA00022989"/>
    </source>
</evidence>
<evidence type="ECO:0000313" key="13">
    <source>
        <dbReference type="Proteomes" id="UP000198891"/>
    </source>
</evidence>
<dbReference type="AlphaFoldDB" id="A0A1H3T0R1"/>
<dbReference type="InterPro" id="IPR036259">
    <property type="entry name" value="MFS_trans_sf"/>
</dbReference>
<keyword evidence="10" id="KW-0406">Ion transport</keyword>
<reference evidence="12 13" key="1">
    <citation type="submission" date="2016-10" db="EMBL/GenBank/DDBJ databases">
        <authorList>
            <person name="de Groot N.N."/>
        </authorList>
    </citation>
    <scope>NUCLEOTIDE SEQUENCE [LARGE SCALE GENOMIC DNA]</scope>
    <source>
        <strain evidence="12 13">CGMCC 4.3491</strain>
    </source>
</reference>
<keyword evidence="4 10" id="KW-1133">Transmembrane helix</keyword>
<evidence type="ECO:0000256" key="7">
    <source>
        <dbReference type="ARBA" id="ARBA00035120"/>
    </source>
</evidence>
<dbReference type="PANTHER" id="PTHR28259:SF1">
    <property type="entry name" value="FLUORIDE EXPORT PROTEIN 1-RELATED"/>
    <property type="match status" value="1"/>
</dbReference>
<comment type="catalytic activity">
    <reaction evidence="8">
        <text>fluoride(in) = fluoride(out)</text>
        <dbReference type="Rhea" id="RHEA:76159"/>
        <dbReference type="ChEBI" id="CHEBI:17051"/>
    </reaction>
    <physiologicalReaction direction="left-to-right" evidence="8">
        <dbReference type="Rhea" id="RHEA:76160"/>
    </physiologicalReaction>
</comment>
<keyword evidence="5 10" id="KW-0472">Membrane</keyword>
<evidence type="ECO:0000256" key="10">
    <source>
        <dbReference type="HAMAP-Rule" id="MF_00454"/>
    </source>
</evidence>
<dbReference type="GO" id="GO:0005886">
    <property type="term" value="C:plasma membrane"/>
    <property type="evidence" value="ECO:0007669"/>
    <property type="project" value="UniProtKB-SubCell"/>
</dbReference>
<dbReference type="EMBL" id="FNPZ01000004">
    <property type="protein sequence ID" value="SDZ43547.1"/>
    <property type="molecule type" value="Genomic_DNA"/>
</dbReference>
<feature type="transmembrane region" description="Helical" evidence="10">
    <location>
        <begin position="94"/>
        <end position="117"/>
    </location>
</feature>
<evidence type="ECO:0000256" key="2">
    <source>
        <dbReference type="ARBA" id="ARBA00022475"/>
    </source>
</evidence>
<evidence type="ECO:0000256" key="3">
    <source>
        <dbReference type="ARBA" id="ARBA00022692"/>
    </source>
</evidence>
<proteinExistence type="inferred from homology"/>
<evidence type="ECO:0000256" key="1">
    <source>
        <dbReference type="ARBA" id="ARBA00004651"/>
    </source>
</evidence>
<dbReference type="HAMAP" id="MF_00454">
    <property type="entry name" value="FluC"/>
    <property type="match status" value="1"/>
</dbReference>
<feature type="transmembrane region" description="Helical" evidence="10">
    <location>
        <begin position="60"/>
        <end position="82"/>
    </location>
</feature>
<keyword evidence="3 10" id="KW-0812">Transmembrane</keyword>
<comment type="function">
    <text evidence="9 10">Fluoride-specific ion channel. Important for reducing fluoride concentration in the cell, thus reducing its toxicity.</text>
</comment>
<organism evidence="12 13">
    <name type="scientific">Herbiconiux ginsengi</name>
    <dbReference type="NCBI Taxonomy" id="381665"/>
    <lineage>
        <taxon>Bacteria</taxon>
        <taxon>Bacillati</taxon>
        <taxon>Actinomycetota</taxon>
        <taxon>Actinomycetes</taxon>
        <taxon>Micrococcales</taxon>
        <taxon>Microbacteriaceae</taxon>
        <taxon>Herbiconiux</taxon>
    </lineage>
</organism>
<gene>
    <name evidence="10" type="primary">fluC</name>
    <name evidence="10" type="synonym">crcB</name>
    <name evidence="12" type="ORF">SAMN05216554_3863</name>
</gene>
<dbReference type="GO" id="GO:0062054">
    <property type="term" value="F:fluoride channel activity"/>
    <property type="evidence" value="ECO:0007669"/>
    <property type="project" value="UniProtKB-UniRule"/>
</dbReference>
<dbReference type="OrthoDB" id="4408652at2"/>
<feature type="transmembrane region" description="Helical" evidence="10">
    <location>
        <begin position="129"/>
        <end position="151"/>
    </location>
</feature>
<dbReference type="InterPro" id="IPR003691">
    <property type="entry name" value="FluC"/>
</dbReference>
<keyword evidence="6 10" id="KW-0407">Ion channel</keyword>
<evidence type="ECO:0000313" key="12">
    <source>
        <dbReference type="EMBL" id="SDZ43547.1"/>
    </source>
</evidence>
<keyword evidence="13" id="KW-1185">Reference proteome</keyword>
<dbReference type="PANTHER" id="PTHR28259">
    <property type="entry name" value="FLUORIDE EXPORT PROTEIN 1-RELATED"/>
    <property type="match status" value="1"/>
</dbReference>
<feature type="binding site" evidence="10">
    <location>
        <position position="108"/>
    </location>
    <ligand>
        <name>Na(+)</name>
        <dbReference type="ChEBI" id="CHEBI:29101"/>
        <note>structural</note>
    </ligand>
</feature>
<dbReference type="Proteomes" id="UP000198891">
    <property type="component" value="Unassembled WGS sequence"/>
</dbReference>
<feature type="region of interest" description="Disordered" evidence="11">
    <location>
        <begin position="1"/>
        <end position="23"/>
    </location>
</feature>
<comment type="activity regulation">
    <text evidence="10">Na(+) is not transported, but it plays an essential structural role and its presence is essential for fluoride channel function.</text>
</comment>
<keyword evidence="10" id="KW-0915">Sodium</keyword>
<evidence type="ECO:0000256" key="11">
    <source>
        <dbReference type="SAM" id="MobiDB-lite"/>
    </source>
</evidence>
<keyword evidence="2 10" id="KW-1003">Cell membrane</keyword>
<comment type="similarity">
    <text evidence="7 10">Belongs to the fluoride channel Fluc/FEX (TC 1.A.43) family.</text>
</comment>
<evidence type="ECO:0000256" key="6">
    <source>
        <dbReference type="ARBA" id="ARBA00023303"/>
    </source>
</evidence>